<dbReference type="WBParaSite" id="PTRK_0000587600.1">
    <property type="protein sequence ID" value="PTRK_0000587600.1"/>
    <property type="gene ID" value="PTRK_0000587600"/>
</dbReference>
<keyword evidence="3" id="KW-0808">Transferase</keyword>
<evidence type="ECO:0000256" key="1">
    <source>
        <dbReference type="ARBA" id="ARBA00007996"/>
    </source>
</evidence>
<sequence length="288" mass="33918">MKETTNRQQKISLPIKKEEEIQRVDEEDYEKPKSYDPPREELLDRTTIHRDFSTEAYLKDFYANVDDCAMQMVLHYLPHFAARIGKKERLLDFGAGPTIHVPCCFRNYVNEFFLADYLPQNRKELLNWFNNNSDFDWSKPLTMIANCEMGDLTKLKEMENLARSKVKGIFHCDAFKDPSINCTSSYRKTFDIITSLFCLEYCTENNDEFKKCIFNVIKQLKPGGYYIMGGVMEENWCSFNNKKFTCLFLTEKVLFDALRDAGMDIDNEKETKFINNDGMYMILCKKKM</sequence>
<dbReference type="AlphaFoldDB" id="A0A0N4ZE42"/>
<keyword evidence="2" id="KW-0489">Methyltransferase</keyword>
<comment type="similarity">
    <text evidence="1">Belongs to the class I-like SAM-binding methyltransferase superfamily. NNMT/PNMT/TEMT family.</text>
</comment>
<organism evidence="5 6">
    <name type="scientific">Parastrongyloides trichosuri</name>
    <name type="common">Possum-specific nematode worm</name>
    <dbReference type="NCBI Taxonomy" id="131310"/>
    <lineage>
        <taxon>Eukaryota</taxon>
        <taxon>Metazoa</taxon>
        <taxon>Ecdysozoa</taxon>
        <taxon>Nematoda</taxon>
        <taxon>Chromadorea</taxon>
        <taxon>Rhabditida</taxon>
        <taxon>Tylenchina</taxon>
        <taxon>Panagrolaimomorpha</taxon>
        <taxon>Strongyloidoidea</taxon>
        <taxon>Strongyloididae</taxon>
        <taxon>Parastrongyloides</taxon>
    </lineage>
</organism>
<evidence type="ECO:0000256" key="4">
    <source>
        <dbReference type="ARBA" id="ARBA00022691"/>
    </source>
</evidence>
<proteinExistence type="inferred from homology"/>
<accession>A0A0N4ZE42</accession>
<evidence type="ECO:0000256" key="3">
    <source>
        <dbReference type="ARBA" id="ARBA00022679"/>
    </source>
</evidence>
<dbReference type="GO" id="GO:0008170">
    <property type="term" value="F:N-methyltransferase activity"/>
    <property type="evidence" value="ECO:0007669"/>
    <property type="project" value="TreeGrafter"/>
</dbReference>
<protein>
    <submittedName>
        <fullName evidence="6">NNMT/PNMT/TEMT family protein</fullName>
    </submittedName>
</protein>
<keyword evidence="4" id="KW-0949">S-adenosyl-L-methionine</keyword>
<dbReference type="Proteomes" id="UP000038045">
    <property type="component" value="Unplaced"/>
</dbReference>
<dbReference type="GO" id="GO:0005829">
    <property type="term" value="C:cytosol"/>
    <property type="evidence" value="ECO:0007669"/>
    <property type="project" value="TreeGrafter"/>
</dbReference>
<dbReference type="InterPro" id="IPR000940">
    <property type="entry name" value="NNMT_TEMT_trans"/>
</dbReference>
<dbReference type="PANTHER" id="PTHR10867:SF39">
    <property type="entry name" value="NICOTINAMIDE N-METHYLTRANSFERASE-LIKE"/>
    <property type="match status" value="1"/>
</dbReference>
<dbReference type="PROSITE" id="PS51681">
    <property type="entry name" value="SAM_MT_NNMT_PNMT_TEMT"/>
    <property type="match status" value="1"/>
</dbReference>
<dbReference type="InterPro" id="IPR029063">
    <property type="entry name" value="SAM-dependent_MTases_sf"/>
</dbReference>
<dbReference type="STRING" id="131310.A0A0N4ZE42"/>
<dbReference type="GO" id="GO:0032259">
    <property type="term" value="P:methylation"/>
    <property type="evidence" value="ECO:0007669"/>
    <property type="project" value="UniProtKB-KW"/>
</dbReference>
<name>A0A0N4ZE42_PARTI</name>
<dbReference type="PANTHER" id="PTHR10867">
    <property type="entry name" value="NNMT/PNMT/TEMT FAMILY MEMBER"/>
    <property type="match status" value="1"/>
</dbReference>
<dbReference type="Gene3D" id="3.40.50.150">
    <property type="entry name" value="Vaccinia Virus protein VP39"/>
    <property type="match status" value="1"/>
</dbReference>
<reference evidence="6" key="1">
    <citation type="submission" date="2017-02" db="UniProtKB">
        <authorList>
            <consortium name="WormBaseParasite"/>
        </authorList>
    </citation>
    <scope>IDENTIFICATION</scope>
</reference>
<evidence type="ECO:0000256" key="2">
    <source>
        <dbReference type="ARBA" id="ARBA00022603"/>
    </source>
</evidence>
<dbReference type="SUPFAM" id="SSF53335">
    <property type="entry name" value="S-adenosyl-L-methionine-dependent methyltransferases"/>
    <property type="match status" value="1"/>
</dbReference>
<dbReference type="Pfam" id="PF01234">
    <property type="entry name" value="NNMT_PNMT_TEMT"/>
    <property type="match status" value="1"/>
</dbReference>
<evidence type="ECO:0000313" key="6">
    <source>
        <dbReference type="WBParaSite" id="PTRK_0000587600.1"/>
    </source>
</evidence>
<evidence type="ECO:0000313" key="5">
    <source>
        <dbReference type="Proteomes" id="UP000038045"/>
    </source>
</evidence>
<keyword evidence="5" id="KW-1185">Reference proteome</keyword>